<protein>
    <submittedName>
        <fullName evidence="1">BgTH12-00729</fullName>
    </submittedName>
</protein>
<name>A0A9W4GH42_BLUGR</name>
<dbReference type="Proteomes" id="UP000683417">
    <property type="component" value="Unassembled WGS sequence"/>
</dbReference>
<organism evidence="1 2">
    <name type="scientific">Blumeria graminis f. sp. triticale</name>
    <dbReference type="NCBI Taxonomy" id="1689686"/>
    <lineage>
        <taxon>Eukaryota</taxon>
        <taxon>Fungi</taxon>
        <taxon>Dikarya</taxon>
        <taxon>Ascomycota</taxon>
        <taxon>Pezizomycotina</taxon>
        <taxon>Leotiomycetes</taxon>
        <taxon>Erysiphales</taxon>
        <taxon>Erysiphaceae</taxon>
        <taxon>Blumeria</taxon>
    </lineage>
</organism>
<gene>
    <name evidence="1" type="ORF">BGTH12_LOCUS6595</name>
</gene>
<accession>A0A9W4GH42</accession>
<reference evidence="1" key="1">
    <citation type="submission" date="2020-10" db="EMBL/GenBank/DDBJ databases">
        <authorList>
            <person name="Muller C M."/>
        </authorList>
    </citation>
    <scope>NUCLEOTIDE SEQUENCE</scope>
    <source>
        <strain evidence="1">THUN-12</strain>
    </source>
</reference>
<evidence type="ECO:0000313" key="1">
    <source>
        <dbReference type="EMBL" id="CAD6505237.1"/>
    </source>
</evidence>
<dbReference type="EMBL" id="CAJHIT010000009">
    <property type="protein sequence ID" value="CAD6505237.1"/>
    <property type="molecule type" value="Genomic_DNA"/>
</dbReference>
<proteinExistence type="predicted"/>
<sequence length="15" mass="1775">MASALRNRNICTYFD</sequence>
<evidence type="ECO:0000313" key="2">
    <source>
        <dbReference type="Proteomes" id="UP000683417"/>
    </source>
</evidence>
<comment type="caution">
    <text evidence="1">The sequence shown here is derived from an EMBL/GenBank/DDBJ whole genome shotgun (WGS) entry which is preliminary data.</text>
</comment>